<comment type="caution">
    <text evidence="2">The sequence shown here is derived from an EMBL/GenBank/DDBJ whole genome shotgun (WGS) entry which is preliminary data.</text>
</comment>
<proteinExistence type="predicted"/>
<feature type="transmembrane region" description="Helical" evidence="1">
    <location>
        <begin position="40"/>
        <end position="61"/>
    </location>
</feature>
<dbReference type="Proteomes" id="UP000188597">
    <property type="component" value="Unassembled WGS sequence"/>
</dbReference>
<keyword evidence="1" id="KW-0472">Membrane</keyword>
<gene>
    <name evidence="2" type="ORF">UN64_03690</name>
</gene>
<evidence type="ECO:0000313" key="3">
    <source>
        <dbReference type="Proteomes" id="UP000188597"/>
    </source>
</evidence>
<dbReference type="EMBL" id="MQMF01000001">
    <property type="protein sequence ID" value="OOE14315.1"/>
    <property type="molecule type" value="Genomic_DNA"/>
</dbReference>
<feature type="transmembrane region" description="Helical" evidence="1">
    <location>
        <begin position="7"/>
        <end position="28"/>
    </location>
</feature>
<accession>A0A1V3GBU7</accession>
<sequence length="66" mass="7374">MKNIKTLKVLFIVLTMLMITSIVYGVMAENDRNLGVADRILAGVIGSIIAAAINYVVYKFLSRIWK</sequence>
<protein>
    <submittedName>
        <fullName evidence="2">Uncharacterized protein</fullName>
    </submittedName>
</protein>
<keyword evidence="1" id="KW-0812">Transmembrane</keyword>
<reference evidence="2 3" key="1">
    <citation type="submission" date="2016-11" db="EMBL/GenBank/DDBJ databases">
        <authorList>
            <person name="Jaros S."/>
            <person name="Januszkiewicz K."/>
            <person name="Wedrychowicz H."/>
        </authorList>
    </citation>
    <scope>NUCLEOTIDE SEQUENCE [LARGE SCALE GENOMIC DNA]</scope>
    <source>
        <strain evidence="2 3">Con a/3</strain>
    </source>
</reference>
<dbReference type="AlphaFoldDB" id="A0A1V3GBU7"/>
<evidence type="ECO:0000256" key="1">
    <source>
        <dbReference type="SAM" id="Phobius"/>
    </source>
</evidence>
<evidence type="ECO:0000313" key="2">
    <source>
        <dbReference type="EMBL" id="OOE14315.1"/>
    </source>
</evidence>
<organism evidence="2 3">
    <name type="scientific">Fictibacillus arsenicus</name>
    <dbReference type="NCBI Taxonomy" id="255247"/>
    <lineage>
        <taxon>Bacteria</taxon>
        <taxon>Bacillati</taxon>
        <taxon>Bacillota</taxon>
        <taxon>Bacilli</taxon>
        <taxon>Bacillales</taxon>
        <taxon>Fictibacillaceae</taxon>
        <taxon>Fictibacillus</taxon>
    </lineage>
</organism>
<name>A0A1V3GBU7_9BACL</name>
<keyword evidence="1" id="KW-1133">Transmembrane helix</keyword>